<dbReference type="Proteomes" id="UP000187203">
    <property type="component" value="Unassembled WGS sequence"/>
</dbReference>
<keyword evidence="3" id="KW-1185">Reference proteome</keyword>
<accession>A0A1R3L1L8</accession>
<feature type="non-terminal residue" evidence="2">
    <location>
        <position position="1"/>
    </location>
</feature>
<dbReference type="EMBL" id="AWUE01004813">
    <property type="protein sequence ID" value="OMP13231.1"/>
    <property type="molecule type" value="Genomic_DNA"/>
</dbReference>
<proteinExistence type="predicted"/>
<dbReference type="AlphaFoldDB" id="A0A1R3L1L8"/>
<feature type="region of interest" description="Disordered" evidence="1">
    <location>
        <begin position="1"/>
        <end position="72"/>
    </location>
</feature>
<reference evidence="3" key="1">
    <citation type="submission" date="2013-09" db="EMBL/GenBank/DDBJ databases">
        <title>Corchorus olitorius genome sequencing.</title>
        <authorList>
            <person name="Alam M."/>
            <person name="Haque M.S."/>
            <person name="Islam M.S."/>
            <person name="Emdad E.M."/>
            <person name="Islam M.M."/>
            <person name="Ahmed B."/>
            <person name="Halim A."/>
            <person name="Hossen Q.M.M."/>
            <person name="Hossain M.Z."/>
            <person name="Ahmed R."/>
            <person name="Khan M.M."/>
            <person name="Islam R."/>
            <person name="Rashid M.M."/>
            <person name="Khan S.A."/>
            <person name="Rahman M.S."/>
            <person name="Alam M."/>
            <person name="Yahiya A.S."/>
            <person name="Khan M.S."/>
            <person name="Azam M.S."/>
            <person name="Haque T."/>
            <person name="Lashkar M.Z.H."/>
            <person name="Akhand A.I."/>
            <person name="Morshed G."/>
            <person name="Roy S."/>
            <person name="Uddin K.S."/>
            <person name="Rabeya T."/>
            <person name="Hossain A.S."/>
            <person name="Chowdhury A."/>
            <person name="Snigdha A.R."/>
            <person name="Mortoza M.S."/>
            <person name="Matin S.A."/>
            <person name="Hoque S.M.E."/>
            <person name="Islam M.K."/>
            <person name="Roy D.K."/>
            <person name="Haider R."/>
            <person name="Moosa M.M."/>
            <person name="Elias S.M."/>
            <person name="Hasan A.M."/>
            <person name="Jahan S."/>
            <person name="Shafiuddin M."/>
            <person name="Mahmood N."/>
            <person name="Shommy N.S."/>
        </authorList>
    </citation>
    <scope>NUCLEOTIDE SEQUENCE [LARGE SCALE GENOMIC DNA]</scope>
    <source>
        <strain evidence="3">cv. O-4</strain>
    </source>
</reference>
<evidence type="ECO:0000313" key="3">
    <source>
        <dbReference type="Proteomes" id="UP000187203"/>
    </source>
</evidence>
<protein>
    <submittedName>
        <fullName evidence="2">Uncharacterized protein</fullName>
    </submittedName>
</protein>
<feature type="non-terminal residue" evidence="2">
    <location>
        <position position="72"/>
    </location>
</feature>
<feature type="compositionally biased region" description="Basic residues" evidence="1">
    <location>
        <begin position="51"/>
        <end position="72"/>
    </location>
</feature>
<name>A0A1R3L1L8_9ROSI</name>
<evidence type="ECO:0000313" key="2">
    <source>
        <dbReference type="EMBL" id="OMP13231.1"/>
    </source>
</evidence>
<comment type="caution">
    <text evidence="2">The sequence shown here is derived from an EMBL/GenBank/DDBJ whole genome shotgun (WGS) entry which is preliminary data.</text>
</comment>
<organism evidence="2 3">
    <name type="scientific">Corchorus olitorius</name>
    <dbReference type="NCBI Taxonomy" id="93759"/>
    <lineage>
        <taxon>Eukaryota</taxon>
        <taxon>Viridiplantae</taxon>
        <taxon>Streptophyta</taxon>
        <taxon>Embryophyta</taxon>
        <taxon>Tracheophyta</taxon>
        <taxon>Spermatophyta</taxon>
        <taxon>Magnoliopsida</taxon>
        <taxon>eudicotyledons</taxon>
        <taxon>Gunneridae</taxon>
        <taxon>Pentapetalae</taxon>
        <taxon>rosids</taxon>
        <taxon>malvids</taxon>
        <taxon>Malvales</taxon>
        <taxon>Malvaceae</taxon>
        <taxon>Grewioideae</taxon>
        <taxon>Apeibeae</taxon>
        <taxon>Corchorus</taxon>
    </lineage>
</organism>
<evidence type="ECO:0000256" key="1">
    <source>
        <dbReference type="SAM" id="MobiDB-lite"/>
    </source>
</evidence>
<gene>
    <name evidence="2" type="ORF">COLO4_02044</name>
</gene>
<sequence length="72" mass="7933">EEALGSGRQRCADEPRPGGAGRQPRCGLQHAGHAVRVRLPRQREPVPRPPGRGRGRQRAARGRFGHRRAVGR</sequence>